<accession>A0AAN6KY10</accession>
<gene>
    <name evidence="2" type="primary">MRP10_2</name>
    <name evidence="2" type="ORF">LTR91_003777</name>
</gene>
<evidence type="ECO:0000313" key="3">
    <source>
        <dbReference type="Proteomes" id="UP001175353"/>
    </source>
</evidence>
<dbReference type="Proteomes" id="UP001175353">
    <property type="component" value="Unassembled WGS sequence"/>
</dbReference>
<feature type="compositionally biased region" description="Polar residues" evidence="1">
    <location>
        <begin position="1"/>
        <end position="11"/>
    </location>
</feature>
<keyword evidence="3" id="KW-1185">Reference proteome</keyword>
<evidence type="ECO:0000256" key="1">
    <source>
        <dbReference type="SAM" id="MobiDB-lite"/>
    </source>
</evidence>
<feature type="region of interest" description="Disordered" evidence="1">
    <location>
        <begin position="1"/>
        <end position="34"/>
    </location>
</feature>
<proteinExistence type="predicted"/>
<sequence length="148" mass="16093">MVVGKNNSQNLARAVSSPKLPPLPKLRVRRPNTTDANPCIGVMSSVLGTATPMGAREEYQIGRGVQQMPRAGLLLGITRLQCAGLRDAGAIATGVYGCAGMYSSWTSTFWLGSLTHGLWQKPTEAKKSNINYHLSRFYPQIIGPHKRK</sequence>
<dbReference type="EMBL" id="JAUJLE010000020">
    <property type="protein sequence ID" value="KAK1006516.1"/>
    <property type="molecule type" value="Genomic_DNA"/>
</dbReference>
<protein>
    <submittedName>
        <fullName evidence="2">40S ribosomal protein mrp10</fullName>
    </submittedName>
</protein>
<organism evidence="2 3">
    <name type="scientific">Friedmanniomyces endolithicus</name>
    <dbReference type="NCBI Taxonomy" id="329885"/>
    <lineage>
        <taxon>Eukaryota</taxon>
        <taxon>Fungi</taxon>
        <taxon>Dikarya</taxon>
        <taxon>Ascomycota</taxon>
        <taxon>Pezizomycotina</taxon>
        <taxon>Dothideomycetes</taxon>
        <taxon>Dothideomycetidae</taxon>
        <taxon>Mycosphaerellales</taxon>
        <taxon>Teratosphaeriaceae</taxon>
        <taxon>Friedmanniomyces</taxon>
    </lineage>
</organism>
<dbReference type="AlphaFoldDB" id="A0AAN6KY10"/>
<name>A0AAN6KY10_9PEZI</name>
<dbReference type="GO" id="GO:0005840">
    <property type="term" value="C:ribosome"/>
    <property type="evidence" value="ECO:0007669"/>
    <property type="project" value="UniProtKB-KW"/>
</dbReference>
<reference evidence="2" key="1">
    <citation type="submission" date="2023-06" db="EMBL/GenBank/DDBJ databases">
        <title>Black Yeasts Isolated from many extreme environments.</title>
        <authorList>
            <person name="Coleine C."/>
            <person name="Stajich J.E."/>
            <person name="Selbmann L."/>
        </authorList>
    </citation>
    <scope>NUCLEOTIDE SEQUENCE</scope>
    <source>
        <strain evidence="2">CCFEE 5200</strain>
    </source>
</reference>
<keyword evidence="2" id="KW-0687">Ribonucleoprotein</keyword>
<evidence type="ECO:0000313" key="2">
    <source>
        <dbReference type="EMBL" id="KAK1006516.1"/>
    </source>
</evidence>
<keyword evidence="2" id="KW-0689">Ribosomal protein</keyword>
<comment type="caution">
    <text evidence="2">The sequence shown here is derived from an EMBL/GenBank/DDBJ whole genome shotgun (WGS) entry which is preliminary data.</text>
</comment>